<dbReference type="AlphaFoldDB" id="A0A2S8HR70"/>
<organism evidence="2 3">
    <name type="scientific">Burkholderia cepacia</name>
    <name type="common">Pseudomonas cepacia</name>
    <dbReference type="NCBI Taxonomy" id="292"/>
    <lineage>
        <taxon>Bacteria</taxon>
        <taxon>Pseudomonadati</taxon>
        <taxon>Pseudomonadota</taxon>
        <taxon>Betaproteobacteria</taxon>
        <taxon>Burkholderiales</taxon>
        <taxon>Burkholderiaceae</taxon>
        <taxon>Burkholderia</taxon>
        <taxon>Burkholderia cepacia complex</taxon>
    </lineage>
</organism>
<sequence>MTQIHETAYPVLPAELEEAELRTVYTPSAAEIRFVFGQFRQAPTRVLILVQLKLLQRLGYMPVVSDVPPAIIDHMCAVLGARPLPRTTLARYDRSGSKSRHQKILREYVR</sequence>
<accession>A0A2S8HR70</accession>
<comment type="caution">
    <text evidence="2">The sequence shown here is derived from an EMBL/GenBank/DDBJ whole genome shotgun (WGS) entry which is preliminary data.</text>
</comment>
<protein>
    <submittedName>
        <fullName evidence="2">Tn3 family transposase</fullName>
    </submittedName>
</protein>
<name>A0A2S8HR70_BURCE</name>
<proteinExistence type="predicted"/>
<gene>
    <name evidence="2" type="ORF">C5615_38855</name>
</gene>
<feature type="non-terminal residue" evidence="2">
    <location>
        <position position="110"/>
    </location>
</feature>
<dbReference type="EMBL" id="PUIQ01000179">
    <property type="protein sequence ID" value="PQP05044.1"/>
    <property type="molecule type" value="Genomic_DNA"/>
</dbReference>
<feature type="domain" description="DUF4158" evidence="1">
    <location>
        <begin position="1"/>
        <end position="109"/>
    </location>
</feature>
<evidence type="ECO:0000259" key="1">
    <source>
        <dbReference type="Pfam" id="PF13700"/>
    </source>
</evidence>
<dbReference type="RefSeq" id="WP_146120980.1">
    <property type="nucleotide sequence ID" value="NZ_PUIQ01000179.1"/>
</dbReference>
<dbReference type="Proteomes" id="UP000238206">
    <property type="component" value="Unassembled WGS sequence"/>
</dbReference>
<dbReference type="Pfam" id="PF13700">
    <property type="entry name" value="DUF4158"/>
    <property type="match status" value="1"/>
</dbReference>
<dbReference type="InterPro" id="IPR025296">
    <property type="entry name" value="DUF4158"/>
</dbReference>
<evidence type="ECO:0000313" key="3">
    <source>
        <dbReference type="Proteomes" id="UP000238206"/>
    </source>
</evidence>
<reference evidence="2 3" key="1">
    <citation type="submission" date="2018-02" db="EMBL/GenBank/DDBJ databases">
        <title>Draft genome sequencing of Burkholderia cepacia Y14-15.</title>
        <authorList>
            <person name="Zheng B.-X."/>
        </authorList>
    </citation>
    <scope>NUCLEOTIDE SEQUENCE [LARGE SCALE GENOMIC DNA]</scope>
    <source>
        <strain evidence="2 3">Y14-15</strain>
    </source>
</reference>
<evidence type="ECO:0000313" key="2">
    <source>
        <dbReference type="EMBL" id="PQP05044.1"/>
    </source>
</evidence>